<evidence type="ECO:0000256" key="1">
    <source>
        <dbReference type="SAM" id="Phobius"/>
    </source>
</evidence>
<protein>
    <submittedName>
        <fullName evidence="3">PDZ domain-containing protein</fullName>
    </submittedName>
</protein>
<gene>
    <name evidence="3" type="ORF">GSM42_03495</name>
</gene>
<keyword evidence="1" id="KW-1133">Transmembrane helix</keyword>
<keyword evidence="1" id="KW-0472">Membrane</keyword>
<name>A0A6I4VME1_9BACL</name>
<organism evidence="3 4">
    <name type="scientific">Shimazuella alba</name>
    <dbReference type="NCBI Taxonomy" id="2690964"/>
    <lineage>
        <taxon>Bacteria</taxon>
        <taxon>Bacillati</taxon>
        <taxon>Bacillota</taxon>
        <taxon>Bacilli</taxon>
        <taxon>Bacillales</taxon>
        <taxon>Thermoactinomycetaceae</taxon>
        <taxon>Shimazuella</taxon>
    </lineage>
</organism>
<feature type="transmembrane region" description="Helical" evidence="1">
    <location>
        <begin position="12"/>
        <end position="31"/>
    </location>
</feature>
<feature type="transmembrane region" description="Helical" evidence="1">
    <location>
        <begin position="222"/>
        <end position="242"/>
    </location>
</feature>
<feature type="transmembrane region" description="Helical" evidence="1">
    <location>
        <begin position="51"/>
        <end position="74"/>
    </location>
</feature>
<reference evidence="3 4" key="1">
    <citation type="submission" date="2019-12" db="EMBL/GenBank/DDBJ databases">
        <title>Whole-genome analyses of novel actinobacteria.</title>
        <authorList>
            <person name="Sahin N."/>
            <person name="Saygin H."/>
        </authorList>
    </citation>
    <scope>NUCLEOTIDE SEQUENCE [LARGE SCALE GENOMIC DNA]</scope>
    <source>
        <strain evidence="3 4">KC615</strain>
    </source>
</reference>
<dbReference type="AlphaFoldDB" id="A0A6I4VME1"/>
<evidence type="ECO:0000259" key="2">
    <source>
        <dbReference type="SMART" id="SM00228"/>
    </source>
</evidence>
<evidence type="ECO:0000313" key="4">
    <source>
        <dbReference type="Proteomes" id="UP000430692"/>
    </source>
</evidence>
<feature type="transmembrane region" description="Helical" evidence="1">
    <location>
        <begin position="187"/>
        <end position="210"/>
    </location>
</feature>
<comment type="caution">
    <text evidence="3">The sequence shown here is derived from an EMBL/GenBank/DDBJ whole genome shotgun (WGS) entry which is preliminary data.</text>
</comment>
<dbReference type="RefSeq" id="WP_160800079.1">
    <property type="nucleotide sequence ID" value="NZ_WUUL01000002.1"/>
</dbReference>
<dbReference type="Proteomes" id="UP000430692">
    <property type="component" value="Unassembled WGS sequence"/>
</dbReference>
<dbReference type="SUPFAM" id="SSF50156">
    <property type="entry name" value="PDZ domain-like"/>
    <property type="match status" value="1"/>
</dbReference>
<accession>A0A6I4VME1</accession>
<feature type="transmembrane region" description="Helical" evidence="1">
    <location>
        <begin position="105"/>
        <end position="127"/>
    </location>
</feature>
<feature type="transmembrane region" description="Helical" evidence="1">
    <location>
        <begin position="248"/>
        <end position="266"/>
    </location>
</feature>
<dbReference type="Gene3D" id="2.30.42.10">
    <property type="match status" value="1"/>
</dbReference>
<keyword evidence="4" id="KW-1185">Reference proteome</keyword>
<evidence type="ECO:0000313" key="3">
    <source>
        <dbReference type="EMBL" id="MXQ52809.1"/>
    </source>
</evidence>
<dbReference type="InterPro" id="IPR001478">
    <property type="entry name" value="PDZ"/>
</dbReference>
<dbReference type="SMART" id="SM00228">
    <property type="entry name" value="PDZ"/>
    <property type="match status" value="1"/>
</dbReference>
<keyword evidence="1" id="KW-0812">Transmembrane</keyword>
<dbReference type="Pfam" id="PF13180">
    <property type="entry name" value="PDZ_2"/>
    <property type="match status" value="1"/>
</dbReference>
<dbReference type="EMBL" id="WUUL01000002">
    <property type="protein sequence ID" value="MXQ52809.1"/>
    <property type="molecule type" value="Genomic_DNA"/>
</dbReference>
<dbReference type="InterPro" id="IPR036034">
    <property type="entry name" value="PDZ_sf"/>
</dbReference>
<proteinExistence type="predicted"/>
<sequence length="365" mass="41691">MHLEFIKTWISLWTEPLWIVALLLPIIFTIYTNLLERKHFGNILESPIPTILRTCFYGLLAGFFLSFALSFSLYTVTKEELLLVWICTISFAIFRRRFACISYSVGFLALLHLLLPYMHITVLPIGLVKWYHVVEHFSVLNWLYIVAFAHYLEWILIRLEGSVSSTPVRLPHISGKSVPGYLLAKSWPISLVVCTSAGWLPLPIVISFASKNCSKPLKQKKRLISTLTLVYAGVLSLLLWLATMYSHWVWMGAIFALFGHEIMYLWSRFMERRKAPLFVSDEKGLKVLAVLPQTPAANLGIKTGDIIHRLNGVRIQTAEDLEHAVSLSSFCKLEVLDEQHDSHFLQRAIYEKDPKHLGIVGAEPL</sequence>
<feature type="transmembrane region" description="Helical" evidence="1">
    <location>
        <begin position="81"/>
        <end position="99"/>
    </location>
</feature>
<feature type="domain" description="PDZ" evidence="2">
    <location>
        <begin position="256"/>
        <end position="339"/>
    </location>
</feature>